<dbReference type="InterPro" id="IPR036179">
    <property type="entry name" value="Ig-like_dom_sf"/>
</dbReference>
<keyword evidence="2" id="KW-0812">Transmembrane</keyword>
<keyword evidence="2" id="KW-0472">Membrane</keyword>
<evidence type="ECO:0000313" key="4">
    <source>
        <dbReference type="EMBL" id="KAJ4944605.1"/>
    </source>
</evidence>
<comment type="caution">
    <text evidence="4">The sequence shown here is derived from an EMBL/GenBank/DDBJ whole genome shotgun (WGS) entry which is preliminary data.</text>
</comment>
<dbReference type="CDD" id="cd00096">
    <property type="entry name" value="Ig"/>
    <property type="match status" value="3"/>
</dbReference>
<dbReference type="Gene3D" id="2.60.40.10">
    <property type="entry name" value="Immunoglobulins"/>
    <property type="match status" value="3"/>
</dbReference>
<evidence type="ECO:0000313" key="5">
    <source>
        <dbReference type="Proteomes" id="UP001219934"/>
    </source>
</evidence>
<evidence type="ECO:0000256" key="2">
    <source>
        <dbReference type="SAM" id="Phobius"/>
    </source>
</evidence>
<feature type="transmembrane region" description="Helical" evidence="2">
    <location>
        <begin position="272"/>
        <end position="294"/>
    </location>
</feature>
<feature type="domain" description="Ig-like" evidence="3">
    <location>
        <begin position="8"/>
        <end position="90"/>
    </location>
</feature>
<dbReference type="SMART" id="SM00408">
    <property type="entry name" value="IGc2"/>
    <property type="match status" value="3"/>
</dbReference>
<dbReference type="EMBL" id="JAPTMU010000004">
    <property type="protein sequence ID" value="KAJ4944605.1"/>
    <property type="molecule type" value="Genomic_DNA"/>
</dbReference>
<dbReference type="SMART" id="SM00409">
    <property type="entry name" value="IG"/>
    <property type="match status" value="3"/>
</dbReference>
<dbReference type="InterPro" id="IPR007110">
    <property type="entry name" value="Ig-like_dom"/>
</dbReference>
<keyword evidence="2" id="KW-1133">Transmembrane helix</keyword>
<sequence>MQYAPKPPSVSVSPSAEIEEGSSVTLTCSSDANPAANYTWYKEDGSSYPPPLNNSDKPRLVFSSIQSSDSGKYFCTADNLLGSRRSESISIDVKYPPKLPSVSVSPSAEIEEGSSVTLTCSSDANPAAKYTWYKDTKKVFQGTEGSYNFTSISSEDRGIYYCKSENQYGDIKSSSLSVDVQYAPKLASVSASPSAEIEEGSSVTLTCSSDANPAANYTWYKDNERSPKASGQIFTISDFRAEHSGSYYCVAQNKLGRSISTLHLTKGESWKLLAFVTIPVVLLAVISLSFFLWIRKKWASRDSSELEERPGNREEPLPDQGQREQQDDLQYSTVHFSNIRAEPLYSNMRAGQHLGHTEPQEATEYAAVNFKSCAPRTRPEDPAELYSVITKIH</sequence>
<dbReference type="InterPro" id="IPR003598">
    <property type="entry name" value="Ig_sub2"/>
</dbReference>
<feature type="domain" description="Ig-like" evidence="3">
    <location>
        <begin position="184"/>
        <end position="260"/>
    </location>
</feature>
<dbReference type="Pfam" id="PF13927">
    <property type="entry name" value="Ig_3"/>
    <property type="match status" value="2"/>
</dbReference>
<dbReference type="PANTHER" id="PTHR46013:SF4">
    <property type="entry name" value="B-CELL RECEPTOR CD22-RELATED"/>
    <property type="match status" value="1"/>
</dbReference>
<evidence type="ECO:0000256" key="1">
    <source>
        <dbReference type="SAM" id="MobiDB-lite"/>
    </source>
</evidence>
<organism evidence="4 5">
    <name type="scientific">Pogonophryne albipinna</name>
    <dbReference type="NCBI Taxonomy" id="1090488"/>
    <lineage>
        <taxon>Eukaryota</taxon>
        <taxon>Metazoa</taxon>
        <taxon>Chordata</taxon>
        <taxon>Craniata</taxon>
        <taxon>Vertebrata</taxon>
        <taxon>Euteleostomi</taxon>
        <taxon>Actinopterygii</taxon>
        <taxon>Neopterygii</taxon>
        <taxon>Teleostei</taxon>
        <taxon>Neoteleostei</taxon>
        <taxon>Acanthomorphata</taxon>
        <taxon>Eupercaria</taxon>
        <taxon>Perciformes</taxon>
        <taxon>Notothenioidei</taxon>
        <taxon>Pogonophryne</taxon>
    </lineage>
</organism>
<protein>
    <recommendedName>
        <fullName evidence="3">Ig-like domain-containing protein</fullName>
    </recommendedName>
</protein>
<dbReference type="Pfam" id="PF13895">
    <property type="entry name" value="Ig_2"/>
    <property type="match status" value="1"/>
</dbReference>
<dbReference type="InterPro" id="IPR003599">
    <property type="entry name" value="Ig_sub"/>
</dbReference>
<dbReference type="PANTHER" id="PTHR46013">
    <property type="entry name" value="VASCULAR CELL ADHESION MOLECULE 1"/>
    <property type="match status" value="1"/>
</dbReference>
<gene>
    <name evidence="4" type="ORF">JOQ06_013148</name>
</gene>
<reference evidence="4" key="1">
    <citation type="submission" date="2022-11" db="EMBL/GenBank/DDBJ databases">
        <title>Chromosome-level genome of Pogonophryne albipinna.</title>
        <authorList>
            <person name="Jo E."/>
        </authorList>
    </citation>
    <scope>NUCLEOTIDE SEQUENCE</scope>
    <source>
        <strain evidence="4">SGF0006</strain>
        <tissue evidence="4">Muscle</tissue>
    </source>
</reference>
<dbReference type="InterPro" id="IPR013783">
    <property type="entry name" value="Ig-like_fold"/>
</dbReference>
<dbReference type="AlphaFoldDB" id="A0AAD6BII5"/>
<proteinExistence type="predicted"/>
<feature type="compositionally biased region" description="Basic and acidic residues" evidence="1">
    <location>
        <begin position="304"/>
        <end position="326"/>
    </location>
</feature>
<keyword evidence="5" id="KW-1185">Reference proteome</keyword>
<dbReference type="SUPFAM" id="SSF48726">
    <property type="entry name" value="Immunoglobulin"/>
    <property type="match status" value="3"/>
</dbReference>
<dbReference type="PROSITE" id="PS50835">
    <property type="entry name" value="IG_LIKE"/>
    <property type="match status" value="3"/>
</dbReference>
<name>A0AAD6BII5_9TELE</name>
<feature type="domain" description="Ig-like" evidence="3">
    <location>
        <begin position="100"/>
        <end position="177"/>
    </location>
</feature>
<feature type="region of interest" description="Disordered" evidence="1">
    <location>
        <begin position="1"/>
        <end position="28"/>
    </location>
</feature>
<dbReference type="Proteomes" id="UP001219934">
    <property type="component" value="Unassembled WGS sequence"/>
</dbReference>
<feature type="region of interest" description="Disordered" evidence="1">
    <location>
        <begin position="304"/>
        <end position="327"/>
    </location>
</feature>
<accession>A0AAD6BII5</accession>
<evidence type="ECO:0000259" key="3">
    <source>
        <dbReference type="PROSITE" id="PS50835"/>
    </source>
</evidence>